<dbReference type="InterPro" id="IPR029063">
    <property type="entry name" value="SAM-dependent_MTases_sf"/>
</dbReference>
<dbReference type="AlphaFoldDB" id="F4LK00"/>
<dbReference type="InterPro" id="IPR041698">
    <property type="entry name" value="Methyltransf_25"/>
</dbReference>
<dbReference type="GO" id="GO:0032259">
    <property type="term" value="P:methylation"/>
    <property type="evidence" value="ECO:0007669"/>
    <property type="project" value="UniProtKB-KW"/>
</dbReference>
<name>F4LK00_TREBD</name>
<dbReference type="CDD" id="cd02440">
    <property type="entry name" value="AdoMet_MTases"/>
    <property type="match status" value="1"/>
</dbReference>
<proteinExistence type="predicted"/>
<dbReference type="Gene3D" id="3.40.50.150">
    <property type="entry name" value="Vaccinia Virus protein VP39"/>
    <property type="match status" value="1"/>
</dbReference>
<dbReference type="RefSeq" id="WP_013758189.1">
    <property type="nucleotide sequence ID" value="NC_015500.1"/>
</dbReference>
<keyword evidence="2" id="KW-0489">Methyltransferase</keyword>
<dbReference type="eggNOG" id="COG2226">
    <property type="taxonomic scope" value="Bacteria"/>
</dbReference>
<gene>
    <name evidence="2" type="ordered locus">Trebr_1048</name>
</gene>
<organism evidence="2 3">
    <name type="scientific">Treponema brennaborense (strain DSM 12168 / CIP 105900 / DD5/3)</name>
    <dbReference type="NCBI Taxonomy" id="906968"/>
    <lineage>
        <taxon>Bacteria</taxon>
        <taxon>Pseudomonadati</taxon>
        <taxon>Spirochaetota</taxon>
        <taxon>Spirochaetia</taxon>
        <taxon>Spirochaetales</taxon>
        <taxon>Treponemataceae</taxon>
        <taxon>Treponema</taxon>
    </lineage>
</organism>
<accession>F4LK00</accession>
<evidence type="ECO:0000259" key="1">
    <source>
        <dbReference type="Pfam" id="PF13649"/>
    </source>
</evidence>
<protein>
    <submittedName>
        <fullName evidence="2">Methyltransferase type 11</fullName>
    </submittedName>
</protein>
<dbReference type="PANTHER" id="PTHR43591">
    <property type="entry name" value="METHYLTRANSFERASE"/>
    <property type="match status" value="1"/>
</dbReference>
<dbReference type="STRING" id="906968.Trebr_1048"/>
<evidence type="ECO:0000313" key="3">
    <source>
        <dbReference type="Proteomes" id="UP000006546"/>
    </source>
</evidence>
<dbReference type="EMBL" id="CP002696">
    <property type="protein sequence ID" value="AEE16480.1"/>
    <property type="molecule type" value="Genomic_DNA"/>
</dbReference>
<dbReference type="KEGG" id="tbe:Trebr_1048"/>
<dbReference type="Pfam" id="PF13649">
    <property type="entry name" value="Methyltransf_25"/>
    <property type="match status" value="1"/>
</dbReference>
<dbReference type="HOGENOM" id="CLU_037990_15_1_12"/>
<sequence>MKTERTENTNKHFWQKFAKLYAPFMKKNRSTYNAICRNVTPYIAPDKDVLELACGTGQLTFLMAGTAGTWTATDYSENMIAEIKKRAAVCGVPNTTYEVQDATALRYNDGQFDVVLIANALHIMPHPETALKEIRRVLKRDGILLAPTFVYEKGVPKLLVAVMEKIGFKTYHKWTKAELCTAVSSCGFEIKSCDLIEGNPMPECVLIAGRGRHERA</sequence>
<dbReference type="GO" id="GO:0008168">
    <property type="term" value="F:methyltransferase activity"/>
    <property type="evidence" value="ECO:0007669"/>
    <property type="project" value="UniProtKB-KW"/>
</dbReference>
<reference evidence="3" key="1">
    <citation type="submission" date="2011-04" db="EMBL/GenBank/DDBJ databases">
        <title>The complete genome of Treponema brennaborense DSM 12168.</title>
        <authorList>
            <person name="Lucas S."/>
            <person name="Han J."/>
            <person name="Lapidus A."/>
            <person name="Bruce D."/>
            <person name="Goodwin L."/>
            <person name="Pitluck S."/>
            <person name="Peters L."/>
            <person name="Kyrpides N."/>
            <person name="Mavromatis K."/>
            <person name="Ivanova N."/>
            <person name="Mikhailova N."/>
            <person name="Pagani I."/>
            <person name="Teshima H."/>
            <person name="Detter J.C."/>
            <person name="Tapia R."/>
            <person name="Han C."/>
            <person name="Land M."/>
            <person name="Hauser L."/>
            <person name="Markowitz V."/>
            <person name="Cheng J.-F."/>
            <person name="Hugenholtz P."/>
            <person name="Woyke T."/>
            <person name="Wu D."/>
            <person name="Gronow S."/>
            <person name="Wellnitz S."/>
            <person name="Brambilla E."/>
            <person name="Klenk H.-P."/>
            <person name="Eisen J.A."/>
        </authorList>
    </citation>
    <scope>NUCLEOTIDE SEQUENCE [LARGE SCALE GENOMIC DNA]</scope>
    <source>
        <strain evidence="3">DSM 12168 / CIP 105900 / DD5/3</strain>
    </source>
</reference>
<evidence type="ECO:0000313" key="2">
    <source>
        <dbReference type="EMBL" id="AEE16480.1"/>
    </source>
</evidence>
<feature type="domain" description="Methyltransferase" evidence="1">
    <location>
        <begin position="49"/>
        <end position="142"/>
    </location>
</feature>
<keyword evidence="3" id="KW-1185">Reference proteome</keyword>
<dbReference type="Proteomes" id="UP000006546">
    <property type="component" value="Chromosome"/>
</dbReference>
<dbReference type="PANTHER" id="PTHR43591:SF99">
    <property type="entry name" value="OS06G0646000 PROTEIN"/>
    <property type="match status" value="1"/>
</dbReference>
<keyword evidence="2" id="KW-0808">Transferase</keyword>
<dbReference type="SUPFAM" id="SSF53335">
    <property type="entry name" value="S-adenosyl-L-methionine-dependent methyltransferases"/>
    <property type="match status" value="1"/>
</dbReference>